<name>A0A0A9F4T4_ARUDO</name>
<dbReference type="EMBL" id="GBRH01192780">
    <property type="protein sequence ID" value="JAE05116.1"/>
    <property type="molecule type" value="Transcribed_RNA"/>
</dbReference>
<accession>A0A0A9F4T4</accession>
<protein>
    <submittedName>
        <fullName evidence="1">Uncharacterized protein</fullName>
    </submittedName>
</protein>
<reference evidence="1" key="1">
    <citation type="submission" date="2014-09" db="EMBL/GenBank/DDBJ databases">
        <authorList>
            <person name="Magalhaes I.L.F."/>
            <person name="Oliveira U."/>
            <person name="Santos F.R."/>
            <person name="Vidigal T.H.D.A."/>
            <person name="Brescovit A.D."/>
            <person name="Santos A.J."/>
        </authorList>
    </citation>
    <scope>NUCLEOTIDE SEQUENCE</scope>
    <source>
        <tissue evidence="1">Shoot tissue taken approximately 20 cm above the soil surface</tissue>
    </source>
</reference>
<organism evidence="1">
    <name type="scientific">Arundo donax</name>
    <name type="common">Giant reed</name>
    <name type="synonym">Donax arundinaceus</name>
    <dbReference type="NCBI Taxonomy" id="35708"/>
    <lineage>
        <taxon>Eukaryota</taxon>
        <taxon>Viridiplantae</taxon>
        <taxon>Streptophyta</taxon>
        <taxon>Embryophyta</taxon>
        <taxon>Tracheophyta</taxon>
        <taxon>Spermatophyta</taxon>
        <taxon>Magnoliopsida</taxon>
        <taxon>Liliopsida</taxon>
        <taxon>Poales</taxon>
        <taxon>Poaceae</taxon>
        <taxon>PACMAD clade</taxon>
        <taxon>Arundinoideae</taxon>
        <taxon>Arundineae</taxon>
        <taxon>Arundo</taxon>
    </lineage>
</organism>
<proteinExistence type="predicted"/>
<dbReference type="AlphaFoldDB" id="A0A0A9F4T4"/>
<evidence type="ECO:0000313" key="1">
    <source>
        <dbReference type="EMBL" id="JAE05116.1"/>
    </source>
</evidence>
<sequence>MYSVSFFSKSFRILFCSSSDTSASASFLSNIQRLSLRSWSDLICAL</sequence>
<reference evidence="1" key="2">
    <citation type="journal article" date="2015" name="Data Brief">
        <title>Shoot transcriptome of the giant reed, Arundo donax.</title>
        <authorList>
            <person name="Barrero R.A."/>
            <person name="Guerrero F.D."/>
            <person name="Moolhuijzen P."/>
            <person name="Goolsby J.A."/>
            <person name="Tidwell J."/>
            <person name="Bellgard S.E."/>
            <person name="Bellgard M.I."/>
        </authorList>
    </citation>
    <scope>NUCLEOTIDE SEQUENCE</scope>
    <source>
        <tissue evidence="1">Shoot tissue taken approximately 20 cm above the soil surface</tissue>
    </source>
</reference>